<name>A0A7I8VVE9_9ANNE</name>
<feature type="compositionally biased region" description="Basic and acidic residues" evidence="1">
    <location>
        <begin position="325"/>
        <end position="342"/>
    </location>
</feature>
<evidence type="ECO:0000313" key="2">
    <source>
        <dbReference type="EMBL" id="CAD5119745.1"/>
    </source>
</evidence>
<feature type="region of interest" description="Disordered" evidence="1">
    <location>
        <begin position="437"/>
        <end position="475"/>
    </location>
</feature>
<protein>
    <submittedName>
        <fullName evidence="2">DgyrCDS8341</fullName>
    </submittedName>
</protein>
<keyword evidence="3" id="KW-1185">Reference proteome</keyword>
<dbReference type="AlphaFoldDB" id="A0A7I8VVE9"/>
<comment type="caution">
    <text evidence="2">The sequence shown here is derived from an EMBL/GenBank/DDBJ whole genome shotgun (WGS) entry which is preliminary data.</text>
</comment>
<feature type="compositionally biased region" description="Basic and acidic residues" evidence="1">
    <location>
        <begin position="365"/>
        <end position="374"/>
    </location>
</feature>
<proteinExistence type="predicted"/>
<dbReference type="Proteomes" id="UP000549394">
    <property type="component" value="Unassembled WGS sequence"/>
</dbReference>
<evidence type="ECO:0000313" key="3">
    <source>
        <dbReference type="Proteomes" id="UP000549394"/>
    </source>
</evidence>
<feature type="compositionally biased region" description="Polar residues" evidence="1">
    <location>
        <begin position="378"/>
        <end position="407"/>
    </location>
</feature>
<evidence type="ECO:0000256" key="1">
    <source>
        <dbReference type="SAM" id="MobiDB-lite"/>
    </source>
</evidence>
<feature type="compositionally biased region" description="Acidic residues" evidence="1">
    <location>
        <begin position="145"/>
        <end position="154"/>
    </location>
</feature>
<reference evidence="2 3" key="1">
    <citation type="submission" date="2020-08" db="EMBL/GenBank/DDBJ databases">
        <authorList>
            <person name="Hejnol A."/>
        </authorList>
    </citation>
    <scope>NUCLEOTIDE SEQUENCE [LARGE SCALE GENOMIC DNA]</scope>
</reference>
<sequence>MTRRTRSFSADRPHYAYPTCSFLMKCNQTDERFVCCQAHAKLVEDRESVKSQPSKPWSEVSQIVDRLSTPRSVPNKDVLNVNSPSKSMSLPRVKQFGFTRKLSSCSIDSGNAVTTPSIKSDSSVDSRNKIVEKKKIQSSGLNSSEDAEIEDNSDVSESHKSAIAKLNEKRRLQGKEPLFEKKIEAEEVKQDNSDKLPLTKSARAAEFKAKLAEKRRLQGKEPLDKDENISSIKSEEVESVETKEERKAKKEEEEKRKEEERLKLEEERRAKAEADRKLKEEIERKMKEEAERKEKERLERLAREQEEKEERKRRLEMIMKKIKPEKRPETNDSPKANNKDDSSISEQTETTNGDEQKINTPPYKDLLEESKTEDNQEGTEMSIYQQDSLDETNSNRNENIQQTTNGVLKGQTSVYTISNELNGENMSNNQVNKENIEQTTDVNANKDGDRQTSIYRESLDGPVDDDVNANQLVQT</sequence>
<dbReference type="EMBL" id="CAJFCJ010000011">
    <property type="protein sequence ID" value="CAD5119745.1"/>
    <property type="molecule type" value="Genomic_DNA"/>
</dbReference>
<feature type="compositionally biased region" description="Basic and acidic residues" evidence="1">
    <location>
        <begin position="203"/>
        <end position="319"/>
    </location>
</feature>
<feature type="region of interest" description="Disordered" evidence="1">
    <location>
        <begin position="134"/>
        <end position="407"/>
    </location>
</feature>
<organism evidence="2 3">
    <name type="scientific">Dimorphilus gyrociliatus</name>
    <dbReference type="NCBI Taxonomy" id="2664684"/>
    <lineage>
        <taxon>Eukaryota</taxon>
        <taxon>Metazoa</taxon>
        <taxon>Spiralia</taxon>
        <taxon>Lophotrochozoa</taxon>
        <taxon>Annelida</taxon>
        <taxon>Polychaeta</taxon>
        <taxon>Polychaeta incertae sedis</taxon>
        <taxon>Dinophilidae</taxon>
        <taxon>Dimorphilus</taxon>
    </lineage>
</organism>
<feature type="compositionally biased region" description="Polar residues" evidence="1">
    <location>
        <begin position="344"/>
        <end position="353"/>
    </location>
</feature>
<feature type="compositionally biased region" description="Basic and acidic residues" evidence="1">
    <location>
        <begin position="156"/>
        <end position="194"/>
    </location>
</feature>
<accession>A0A7I8VVE9</accession>
<gene>
    <name evidence="2" type="ORF">DGYR_LOCUS7937</name>
</gene>